<dbReference type="PANTHER" id="PTHR24286:SF24">
    <property type="entry name" value="LANOSTEROL 14-ALPHA DEMETHYLASE"/>
    <property type="match status" value="1"/>
</dbReference>
<evidence type="ECO:0000256" key="8">
    <source>
        <dbReference type="PIRSR" id="PIRSR602401-1"/>
    </source>
</evidence>
<dbReference type="EMBL" id="BMQB01000005">
    <property type="protein sequence ID" value="GGJ94851.1"/>
    <property type="molecule type" value="Genomic_DNA"/>
</dbReference>
<dbReference type="InterPro" id="IPR036396">
    <property type="entry name" value="Cyt_P450_sf"/>
</dbReference>
<sequence>MDHTLDALLDGYAWLPALRRRHGSDLVRTRVLGRRAVVLCGPGAAEFFADDRDVQRGGVVPEPVRATLFGEGAVHGLDGAAHRHRKDLFLRVLAPERVTALVDAATAAWDARVAAWSPGDPVSLHTESAAALAGAAALWAAVPATDDRLAADLVAMVDGFATLGPRHWRARAARRRREAQLAGLVAEVRAGVVPAPADSALAAVAAHREPDGQPLDPGTAAVELLNLLRPTVATSWLVMFAGHALHRWPELRPRLADPRYATAFAHEVRRFYPFAPFVGGRAARELYREGHRIPAGTLILLDVFGQNHDPELWPDPYRFDPERFLDREPGEYDLIPQGAGDPATGHRCPGEPAVVRLLAALAPRLAALDYAVPGYDLRISLRRIPARVADGMTVLPVAARVPA</sequence>
<protein>
    <submittedName>
        <fullName evidence="9">Fatty-acid peroxygenase</fullName>
    </submittedName>
</protein>
<evidence type="ECO:0000313" key="10">
    <source>
        <dbReference type="Proteomes" id="UP000649739"/>
    </source>
</evidence>
<evidence type="ECO:0000256" key="5">
    <source>
        <dbReference type="ARBA" id="ARBA00023002"/>
    </source>
</evidence>
<evidence type="ECO:0000313" key="9">
    <source>
        <dbReference type="EMBL" id="GGJ94851.1"/>
    </source>
</evidence>
<reference evidence="9" key="1">
    <citation type="journal article" date="2014" name="Int. J. Syst. Evol. Microbiol.">
        <title>Complete genome sequence of Corynebacterium casei LMG S-19264T (=DSM 44701T), isolated from a smear-ripened cheese.</title>
        <authorList>
            <consortium name="US DOE Joint Genome Institute (JGI-PGF)"/>
            <person name="Walter F."/>
            <person name="Albersmeier A."/>
            <person name="Kalinowski J."/>
            <person name="Ruckert C."/>
        </authorList>
    </citation>
    <scope>NUCLEOTIDE SEQUENCE</scope>
    <source>
        <strain evidence="9">JCM 3090</strain>
    </source>
</reference>
<dbReference type="GO" id="GO:0005506">
    <property type="term" value="F:iron ion binding"/>
    <property type="evidence" value="ECO:0007669"/>
    <property type="project" value="InterPro"/>
</dbReference>
<dbReference type="AlphaFoldDB" id="A0A8J3BB84"/>
<dbReference type="RefSeq" id="WP_189170372.1">
    <property type="nucleotide sequence ID" value="NZ_BMQB01000005.1"/>
</dbReference>
<dbReference type="GO" id="GO:0016125">
    <property type="term" value="P:sterol metabolic process"/>
    <property type="evidence" value="ECO:0007669"/>
    <property type="project" value="TreeGrafter"/>
</dbReference>
<proteinExistence type="inferred from homology"/>
<keyword evidence="6 8" id="KW-0408">Iron</keyword>
<keyword evidence="4 8" id="KW-0479">Metal-binding</keyword>
<evidence type="ECO:0000256" key="7">
    <source>
        <dbReference type="ARBA" id="ARBA00023033"/>
    </source>
</evidence>
<dbReference type="InterPro" id="IPR002401">
    <property type="entry name" value="Cyt_P450_E_grp-I"/>
</dbReference>
<dbReference type="InterPro" id="IPR001128">
    <property type="entry name" value="Cyt_P450"/>
</dbReference>
<evidence type="ECO:0000256" key="4">
    <source>
        <dbReference type="ARBA" id="ARBA00022723"/>
    </source>
</evidence>
<evidence type="ECO:0000256" key="2">
    <source>
        <dbReference type="ARBA" id="ARBA00010617"/>
    </source>
</evidence>
<dbReference type="GO" id="GO:0004497">
    <property type="term" value="F:monooxygenase activity"/>
    <property type="evidence" value="ECO:0007669"/>
    <property type="project" value="UniProtKB-KW"/>
</dbReference>
<keyword evidence="7" id="KW-0503">Monooxygenase</keyword>
<comment type="caution">
    <text evidence="9">The sequence shown here is derived from an EMBL/GenBank/DDBJ whole genome shotgun (WGS) entry which is preliminary data.</text>
</comment>
<dbReference type="PRINTS" id="PR00463">
    <property type="entry name" value="EP450I"/>
</dbReference>
<dbReference type="Proteomes" id="UP000649739">
    <property type="component" value="Unassembled WGS sequence"/>
</dbReference>
<organism evidence="9 10">
    <name type="scientific">Pilimelia anulata</name>
    <dbReference type="NCBI Taxonomy" id="53371"/>
    <lineage>
        <taxon>Bacteria</taxon>
        <taxon>Bacillati</taxon>
        <taxon>Actinomycetota</taxon>
        <taxon>Actinomycetes</taxon>
        <taxon>Micromonosporales</taxon>
        <taxon>Micromonosporaceae</taxon>
        <taxon>Pilimelia</taxon>
    </lineage>
</organism>
<dbReference type="GO" id="GO:0020037">
    <property type="term" value="F:heme binding"/>
    <property type="evidence" value="ECO:0007669"/>
    <property type="project" value="InterPro"/>
</dbReference>
<comment type="similarity">
    <text evidence="2">Belongs to the cytochrome P450 family.</text>
</comment>
<evidence type="ECO:0000256" key="3">
    <source>
        <dbReference type="ARBA" id="ARBA00022617"/>
    </source>
</evidence>
<dbReference type="PANTHER" id="PTHR24286">
    <property type="entry name" value="CYTOCHROME P450 26"/>
    <property type="match status" value="1"/>
</dbReference>
<keyword evidence="3 8" id="KW-0349">Heme</keyword>
<evidence type="ECO:0000256" key="6">
    <source>
        <dbReference type="ARBA" id="ARBA00023004"/>
    </source>
</evidence>
<comment type="cofactor">
    <cofactor evidence="1 8">
        <name>heme</name>
        <dbReference type="ChEBI" id="CHEBI:30413"/>
    </cofactor>
</comment>
<feature type="binding site" description="axial binding residue" evidence="8">
    <location>
        <position position="348"/>
    </location>
    <ligand>
        <name>heme</name>
        <dbReference type="ChEBI" id="CHEBI:30413"/>
    </ligand>
    <ligandPart>
        <name>Fe</name>
        <dbReference type="ChEBI" id="CHEBI:18248"/>
    </ligandPart>
</feature>
<evidence type="ECO:0000256" key="1">
    <source>
        <dbReference type="ARBA" id="ARBA00001971"/>
    </source>
</evidence>
<name>A0A8J3BB84_9ACTN</name>
<dbReference type="GO" id="GO:0016705">
    <property type="term" value="F:oxidoreductase activity, acting on paired donors, with incorporation or reduction of molecular oxygen"/>
    <property type="evidence" value="ECO:0007669"/>
    <property type="project" value="InterPro"/>
</dbReference>
<keyword evidence="5" id="KW-0560">Oxidoreductase</keyword>
<dbReference type="Pfam" id="PF00067">
    <property type="entry name" value="p450"/>
    <property type="match status" value="1"/>
</dbReference>
<dbReference type="CDD" id="cd11067">
    <property type="entry name" value="CYP152"/>
    <property type="match status" value="1"/>
</dbReference>
<accession>A0A8J3BB84</accession>
<keyword evidence="10" id="KW-1185">Reference proteome</keyword>
<dbReference type="Gene3D" id="1.10.630.10">
    <property type="entry name" value="Cytochrome P450"/>
    <property type="match status" value="1"/>
</dbReference>
<reference evidence="9" key="2">
    <citation type="submission" date="2020-09" db="EMBL/GenBank/DDBJ databases">
        <authorList>
            <person name="Sun Q."/>
            <person name="Ohkuma M."/>
        </authorList>
    </citation>
    <scope>NUCLEOTIDE SEQUENCE</scope>
    <source>
        <strain evidence="9">JCM 3090</strain>
    </source>
</reference>
<gene>
    <name evidence="9" type="primary">cypC</name>
    <name evidence="9" type="ORF">GCM10010123_25860</name>
</gene>
<dbReference type="SUPFAM" id="SSF48264">
    <property type="entry name" value="Cytochrome P450"/>
    <property type="match status" value="1"/>
</dbReference>